<sequence>MKWLVQCLSTSFCKCKQGFNFQQRYGLVNVKLKWVKDKELDAVVIREKHLKAVCNLVSVISSSLDSKLPIFKLLPHRGQLGLPQDLKLSAFIRRYPNIFVEHCYFDSAGTRVPSFGLTPEAIDLNCEEGNVLRVNEKDVVVRLCKLLMITRERTLSLHSIDHLRWDLGLPYDYRDSLIPNHPDLFCFVKLSSDLVGLKLVNWDERLAVSQMQLRYNDHMAFPVKFTRGFGLKRKSMEWLQEWQRLPYTSPYVDASHLDPRTDLSEKRNVGVFHELLHLTIGKKMERNNVSNLRKPFGLPQKFTKVFERHPGIFYISMKCDTQTVILREAYDRRHLIEKHPLVEIREKFANMMNEGFLDRSRGLFRKPVEADLGKNRLKIVYPVWSEEEEQEEGSDNNLISGYDSDCSAVEELNCRFSCESATSFDTVEPSP</sequence>
<dbReference type="InterPro" id="IPR045040">
    <property type="entry name" value="PORR_fam"/>
</dbReference>
<reference evidence="2 3" key="1">
    <citation type="submission" date="2024-04" db="EMBL/GenBank/DDBJ databases">
        <title>Genome assembly C_amara_ONT_v2.</title>
        <authorList>
            <person name="Yant L."/>
            <person name="Moore C."/>
            <person name="Slenker M."/>
        </authorList>
    </citation>
    <scope>NUCLEOTIDE SEQUENCE [LARGE SCALE GENOMIC DNA]</scope>
    <source>
        <tissue evidence="2">Leaf</tissue>
    </source>
</reference>
<evidence type="ECO:0000313" key="2">
    <source>
        <dbReference type="EMBL" id="KAL1216078.1"/>
    </source>
</evidence>
<evidence type="ECO:0000313" key="3">
    <source>
        <dbReference type="Proteomes" id="UP001558713"/>
    </source>
</evidence>
<keyword evidence="3" id="KW-1185">Reference proteome</keyword>
<organism evidence="2 3">
    <name type="scientific">Cardamine amara subsp. amara</name>
    <dbReference type="NCBI Taxonomy" id="228776"/>
    <lineage>
        <taxon>Eukaryota</taxon>
        <taxon>Viridiplantae</taxon>
        <taxon>Streptophyta</taxon>
        <taxon>Embryophyta</taxon>
        <taxon>Tracheophyta</taxon>
        <taxon>Spermatophyta</taxon>
        <taxon>Magnoliopsida</taxon>
        <taxon>eudicotyledons</taxon>
        <taxon>Gunneridae</taxon>
        <taxon>Pentapetalae</taxon>
        <taxon>rosids</taxon>
        <taxon>malvids</taxon>
        <taxon>Brassicales</taxon>
        <taxon>Brassicaceae</taxon>
        <taxon>Cardamineae</taxon>
        <taxon>Cardamine</taxon>
    </lineage>
</organism>
<dbReference type="Pfam" id="PF11955">
    <property type="entry name" value="PORR"/>
    <property type="match status" value="1"/>
</dbReference>
<dbReference type="InterPro" id="IPR021099">
    <property type="entry name" value="PORR_domain"/>
</dbReference>
<name>A0ABD1BAY1_CARAN</name>
<dbReference type="AlphaFoldDB" id="A0ABD1BAY1"/>
<dbReference type="PANTHER" id="PTHR31476:SF6">
    <property type="entry name" value="EMB|CAB68190.1"/>
    <property type="match status" value="1"/>
</dbReference>
<feature type="domain" description="PORR" evidence="1">
    <location>
        <begin position="35"/>
        <end position="355"/>
    </location>
</feature>
<proteinExistence type="predicted"/>
<dbReference type="PANTHER" id="PTHR31476">
    <property type="entry name" value="PROTEIN WHAT'S THIS FACTOR 1 HOMOLOG, CHLOROPLASTIC"/>
    <property type="match status" value="1"/>
</dbReference>
<protein>
    <submittedName>
        <fullName evidence="2">Protein WHAT'S THIS FACTOR 9</fullName>
    </submittedName>
</protein>
<gene>
    <name evidence="2" type="ORF">V5N11_012816</name>
</gene>
<comment type="caution">
    <text evidence="2">The sequence shown here is derived from an EMBL/GenBank/DDBJ whole genome shotgun (WGS) entry which is preliminary data.</text>
</comment>
<dbReference type="EMBL" id="JBANAX010000275">
    <property type="protein sequence ID" value="KAL1216078.1"/>
    <property type="molecule type" value="Genomic_DNA"/>
</dbReference>
<evidence type="ECO:0000259" key="1">
    <source>
        <dbReference type="Pfam" id="PF11955"/>
    </source>
</evidence>
<dbReference type="Proteomes" id="UP001558713">
    <property type="component" value="Unassembled WGS sequence"/>
</dbReference>
<accession>A0ABD1BAY1</accession>